<keyword evidence="2" id="KW-1185">Reference proteome</keyword>
<reference evidence="1" key="1">
    <citation type="submission" date="2020-03" db="EMBL/GenBank/DDBJ databases">
        <title>A high-quality chromosome-level genome assembly of a woody plant with both climbing and erect habits, Rhamnella rubrinervis.</title>
        <authorList>
            <person name="Lu Z."/>
            <person name="Yang Y."/>
            <person name="Zhu X."/>
            <person name="Sun Y."/>
        </authorList>
    </citation>
    <scope>NUCLEOTIDE SEQUENCE</scope>
    <source>
        <strain evidence="1">BYM</strain>
        <tissue evidence="1">Leaf</tissue>
    </source>
</reference>
<dbReference type="Proteomes" id="UP000796880">
    <property type="component" value="Unassembled WGS sequence"/>
</dbReference>
<name>A0A8K0MHI3_9ROSA</name>
<dbReference type="AlphaFoldDB" id="A0A8K0MHI3"/>
<sequence length="109" mass="13034">MYIWRRKWLFKDEQNVNEKEAKKELVAHKQDTKLDEGNAGSTLKIEEDRIKHRLRRRVRKLKYPYIVNKDLKENLKNTVLVDHFNPMKLASDDVMVKTDEWLADVAIAL</sequence>
<protein>
    <submittedName>
        <fullName evidence="1">Uncharacterized protein</fullName>
    </submittedName>
</protein>
<organism evidence="1 2">
    <name type="scientific">Rhamnella rubrinervis</name>
    <dbReference type="NCBI Taxonomy" id="2594499"/>
    <lineage>
        <taxon>Eukaryota</taxon>
        <taxon>Viridiplantae</taxon>
        <taxon>Streptophyta</taxon>
        <taxon>Embryophyta</taxon>
        <taxon>Tracheophyta</taxon>
        <taxon>Spermatophyta</taxon>
        <taxon>Magnoliopsida</taxon>
        <taxon>eudicotyledons</taxon>
        <taxon>Gunneridae</taxon>
        <taxon>Pentapetalae</taxon>
        <taxon>rosids</taxon>
        <taxon>fabids</taxon>
        <taxon>Rosales</taxon>
        <taxon>Rhamnaceae</taxon>
        <taxon>rhamnoid group</taxon>
        <taxon>Rhamneae</taxon>
        <taxon>Rhamnella</taxon>
    </lineage>
</organism>
<comment type="caution">
    <text evidence="1">The sequence shown here is derived from an EMBL/GenBank/DDBJ whole genome shotgun (WGS) entry which is preliminary data.</text>
</comment>
<evidence type="ECO:0000313" key="2">
    <source>
        <dbReference type="Proteomes" id="UP000796880"/>
    </source>
</evidence>
<evidence type="ECO:0000313" key="1">
    <source>
        <dbReference type="EMBL" id="KAF3445895.1"/>
    </source>
</evidence>
<gene>
    <name evidence="1" type="ORF">FNV43_RR11072</name>
</gene>
<accession>A0A8K0MHI3</accession>
<proteinExistence type="predicted"/>
<dbReference type="EMBL" id="VOIH02000005">
    <property type="protein sequence ID" value="KAF3445895.1"/>
    <property type="molecule type" value="Genomic_DNA"/>
</dbReference>